<dbReference type="InterPro" id="IPR002575">
    <property type="entry name" value="Aminoglycoside_PTrfase"/>
</dbReference>
<keyword evidence="4" id="KW-1185">Reference proteome</keyword>
<feature type="domain" description="Aminoglycoside phosphotransferase" evidence="2">
    <location>
        <begin position="30"/>
        <end position="236"/>
    </location>
</feature>
<accession>A0ABU4DUX5</accession>
<proteinExistence type="predicted"/>
<dbReference type="EMBL" id="JAPMIV010000035">
    <property type="protein sequence ID" value="MDV6375757.1"/>
    <property type="molecule type" value="Genomic_DNA"/>
</dbReference>
<evidence type="ECO:0000256" key="1">
    <source>
        <dbReference type="SAM" id="MobiDB-lite"/>
    </source>
</evidence>
<dbReference type="Proteomes" id="UP001276150">
    <property type="component" value="Unassembled WGS sequence"/>
</dbReference>
<feature type="region of interest" description="Disordered" evidence="1">
    <location>
        <begin position="321"/>
        <end position="350"/>
    </location>
</feature>
<dbReference type="Pfam" id="PF01636">
    <property type="entry name" value="APH"/>
    <property type="match status" value="1"/>
</dbReference>
<evidence type="ECO:0000313" key="3">
    <source>
        <dbReference type="EMBL" id="MDV6375757.1"/>
    </source>
</evidence>
<organism evidence="3 4">
    <name type="scientific">Deinococcus arenicola</name>
    <dbReference type="NCBI Taxonomy" id="2994950"/>
    <lineage>
        <taxon>Bacteria</taxon>
        <taxon>Thermotogati</taxon>
        <taxon>Deinococcota</taxon>
        <taxon>Deinococci</taxon>
        <taxon>Deinococcales</taxon>
        <taxon>Deinococcaceae</taxon>
        <taxon>Deinococcus</taxon>
    </lineage>
</organism>
<dbReference type="InterPro" id="IPR051678">
    <property type="entry name" value="AGP_Transferase"/>
</dbReference>
<protein>
    <submittedName>
        <fullName evidence="3">Aminoglycoside phosphotransferase family protein</fullName>
    </submittedName>
</protein>
<evidence type="ECO:0000259" key="2">
    <source>
        <dbReference type="Pfam" id="PF01636"/>
    </source>
</evidence>
<name>A0ABU4DUX5_9DEIO</name>
<sequence length="350" mass="37922">MPPLPNLTAAELAAFARKYGLQGTLERLPSVGIVNRVYRAALNGQAVVLRVPLPGDDRDALNEGVAAPAACRAGVRTPELLIFDDDREVLNAPVTVYAFAPGRSLDRCGWAEHDPRLLRAYREAGRELARLHASVSEVADPHGRLATIRAPNVSRTLARVTDGKKLGLPDATWATDTVFRLLETAPPPPPVFLHNDLHAGNLMVADNGADEGAVTALIDWGDAGWGDPALDLTYAGPLAAPGLLRGYREEAGRSDGGLALRLLAYLLEDATRRLAYVPETHETELWYTRPGTALMQLLRVSTQFPEWGEWLGSSVGPEKWPRSLQAPRLRPLRDAESPRTGGPCCHPGSR</sequence>
<dbReference type="Gene3D" id="3.90.1200.10">
    <property type="match status" value="1"/>
</dbReference>
<gene>
    <name evidence="3" type="ORF">ORD21_14260</name>
</gene>
<reference evidence="3 4" key="1">
    <citation type="submission" date="2022-11" db="EMBL/GenBank/DDBJ databases">
        <title>Deinococcus ZS9-10, Low Temperature and Draught-tolerating, UV-resistant Bacteria from Continental Antarctica.</title>
        <authorList>
            <person name="Cheng L."/>
        </authorList>
    </citation>
    <scope>NUCLEOTIDE SEQUENCE [LARGE SCALE GENOMIC DNA]</scope>
    <source>
        <strain evidence="3 4">ZS9-10</strain>
    </source>
</reference>
<comment type="caution">
    <text evidence="3">The sequence shown here is derived from an EMBL/GenBank/DDBJ whole genome shotgun (WGS) entry which is preliminary data.</text>
</comment>
<dbReference type="PANTHER" id="PTHR21310">
    <property type="entry name" value="AMINOGLYCOSIDE PHOSPHOTRANSFERASE-RELATED-RELATED"/>
    <property type="match status" value="1"/>
</dbReference>
<dbReference type="SUPFAM" id="SSF56112">
    <property type="entry name" value="Protein kinase-like (PK-like)"/>
    <property type="match status" value="1"/>
</dbReference>
<evidence type="ECO:0000313" key="4">
    <source>
        <dbReference type="Proteomes" id="UP001276150"/>
    </source>
</evidence>
<dbReference type="RefSeq" id="WP_317641109.1">
    <property type="nucleotide sequence ID" value="NZ_JAPMIV010000035.1"/>
</dbReference>
<dbReference type="InterPro" id="IPR011009">
    <property type="entry name" value="Kinase-like_dom_sf"/>
</dbReference>